<dbReference type="Gene3D" id="3.30.750.24">
    <property type="entry name" value="STAS domain"/>
    <property type="match status" value="1"/>
</dbReference>
<proteinExistence type="predicted"/>
<reference evidence="3" key="1">
    <citation type="submission" date="2020-07" db="EMBL/GenBank/DDBJ databases">
        <title>novel species isolated from the respiratory tract of Marmot.</title>
        <authorList>
            <person name="Zhang G."/>
        </authorList>
    </citation>
    <scope>NUCLEOTIDE SEQUENCE [LARGE SCALE GENOMIC DNA]</scope>
    <source>
        <strain evidence="3">686</strain>
    </source>
</reference>
<organism evidence="2 3">
    <name type="scientific">Gordonia jinghuaiqii</name>
    <dbReference type="NCBI Taxonomy" id="2758710"/>
    <lineage>
        <taxon>Bacteria</taxon>
        <taxon>Bacillati</taxon>
        <taxon>Actinomycetota</taxon>
        <taxon>Actinomycetes</taxon>
        <taxon>Mycobacteriales</taxon>
        <taxon>Gordoniaceae</taxon>
        <taxon>Gordonia</taxon>
    </lineage>
</organism>
<dbReference type="PANTHER" id="PTHR35526">
    <property type="entry name" value="ANTI-SIGMA-F FACTOR RSBW-RELATED"/>
    <property type="match status" value="1"/>
</dbReference>
<dbReference type="InterPro" id="IPR050267">
    <property type="entry name" value="Anti-sigma-factor_SerPK"/>
</dbReference>
<dbReference type="InterPro" id="IPR036513">
    <property type="entry name" value="STAS_dom_sf"/>
</dbReference>
<dbReference type="InterPro" id="IPR002645">
    <property type="entry name" value="STAS_dom"/>
</dbReference>
<name>A0A7D7R2G5_9ACTN</name>
<sequence length="262" mass="28122">MSSDDLSVRALRRESATVLVVSGVLDSSTYLEVRDAVVKAATDAPECLIVDVRELRAPSSSAWSVLTSAAWLVREWPNVPIAAVADQIRMRELIRGGITRYVPAYSSLDSALDHIGDHQATRVTHRTRTTVPRYIGSPVAAARGIVVDTVEEWNIDYSALASLLTTILVSNVLAHTHSDPDIRVEVHGNTRLIVAVSDESADLPLRAEDTSGHTPVASGLALLTSLTRHWGCTPTAGGKTVWAVAGPGEVARFSESMPSRPD</sequence>
<dbReference type="SUPFAM" id="SSF52091">
    <property type="entry name" value="SpoIIaa-like"/>
    <property type="match status" value="1"/>
</dbReference>
<accession>A0A7D7R2G5</accession>
<evidence type="ECO:0000259" key="1">
    <source>
        <dbReference type="PROSITE" id="PS50801"/>
    </source>
</evidence>
<dbReference type="PANTHER" id="PTHR35526:SF3">
    <property type="entry name" value="ANTI-SIGMA-F FACTOR RSBW"/>
    <property type="match status" value="1"/>
</dbReference>
<dbReference type="CDD" id="cd07043">
    <property type="entry name" value="STAS_anti-anti-sigma_factors"/>
    <property type="match status" value="1"/>
</dbReference>
<evidence type="ECO:0000313" key="2">
    <source>
        <dbReference type="EMBL" id="QMT01212.1"/>
    </source>
</evidence>
<dbReference type="InterPro" id="IPR036890">
    <property type="entry name" value="HATPase_C_sf"/>
</dbReference>
<dbReference type="Proteomes" id="UP000515663">
    <property type="component" value="Chromosome"/>
</dbReference>
<dbReference type="KEGG" id="gji:H1R19_20580"/>
<dbReference type="Gene3D" id="3.30.565.10">
    <property type="entry name" value="Histidine kinase-like ATPase, C-terminal domain"/>
    <property type="match status" value="1"/>
</dbReference>
<dbReference type="RefSeq" id="WP_219850023.1">
    <property type="nucleotide sequence ID" value="NZ_CP059491.1"/>
</dbReference>
<dbReference type="EMBL" id="CP059491">
    <property type="protein sequence ID" value="QMT01212.1"/>
    <property type="molecule type" value="Genomic_DNA"/>
</dbReference>
<feature type="domain" description="STAS" evidence="1">
    <location>
        <begin position="6"/>
        <end position="115"/>
    </location>
</feature>
<protein>
    <submittedName>
        <fullName evidence="2">Sulfate transporter</fullName>
    </submittedName>
</protein>
<evidence type="ECO:0000313" key="3">
    <source>
        <dbReference type="Proteomes" id="UP000515663"/>
    </source>
</evidence>
<dbReference type="AlphaFoldDB" id="A0A7D7R2G5"/>
<dbReference type="PROSITE" id="PS50801">
    <property type="entry name" value="STAS"/>
    <property type="match status" value="1"/>
</dbReference>
<dbReference type="CDD" id="cd16936">
    <property type="entry name" value="HATPase_RsbW-like"/>
    <property type="match status" value="1"/>
</dbReference>
<gene>
    <name evidence="2" type="ORF">H1R19_20580</name>
</gene>
<keyword evidence="3" id="KW-1185">Reference proteome</keyword>